<protein>
    <recommendedName>
        <fullName evidence="4">RCC1 repeat-containing protein</fullName>
    </recommendedName>
</protein>
<dbReference type="PROSITE" id="PS50012">
    <property type="entry name" value="RCC1_3"/>
    <property type="match status" value="8"/>
</dbReference>
<feature type="signal peptide" evidence="1">
    <location>
        <begin position="1"/>
        <end position="23"/>
    </location>
</feature>
<dbReference type="Proteomes" id="UP000501812">
    <property type="component" value="Chromosome"/>
</dbReference>
<dbReference type="RefSeq" id="WP_169452907.1">
    <property type="nucleotide sequence ID" value="NZ_CP051774.1"/>
</dbReference>
<dbReference type="PANTHER" id="PTHR45982">
    <property type="entry name" value="REGULATOR OF CHROMOSOME CONDENSATION"/>
    <property type="match status" value="1"/>
</dbReference>
<reference evidence="2 3" key="1">
    <citation type="submission" date="2020-04" db="EMBL/GenBank/DDBJ databases">
        <title>Luteolibacter sp. G-1-1-1 isolated from soil.</title>
        <authorList>
            <person name="Dahal R.H."/>
        </authorList>
    </citation>
    <scope>NUCLEOTIDE SEQUENCE [LARGE SCALE GENOMIC DNA]</scope>
    <source>
        <strain evidence="2 3">G-1-1-1</strain>
    </source>
</reference>
<dbReference type="SUPFAM" id="SSF50985">
    <property type="entry name" value="RCC1/BLIP-II"/>
    <property type="match status" value="2"/>
</dbReference>
<dbReference type="PRINTS" id="PR00633">
    <property type="entry name" value="RCCNDNSATION"/>
</dbReference>
<dbReference type="PROSITE" id="PS00626">
    <property type="entry name" value="RCC1_2"/>
    <property type="match status" value="4"/>
</dbReference>
<feature type="chain" id="PRO_5032436469" description="RCC1 repeat-containing protein" evidence="1">
    <location>
        <begin position="24"/>
        <end position="759"/>
    </location>
</feature>
<proteinExistence type="predicted"/>
<sequence>MKSCAYFVGFISIFLCLPVTKVAAVQALPGGAWSYSGLQMAQVPQEIGIPLLADIIAVAGGETHSVALSRGGQVFAWGSNSYDQCRVPLDVESGVTAIAAGARFTAALKEDGEVRVWGGGGTHPVLSVPTSARSGVTRIAAGRDHLLALKGGAVLAWGMNAHAQCEVPPEASGGVIAMAAGDHHSLALKEDGSVLAWGAGSPGSPAEVPHNNQSTVPQAAGSGVVAISAALRYSAALKEDGSVIGWGGTLPAGEVIQLAVPGSGMISISGGRNHFTALNSQGRVFATFINPILNYGQVSIPEAAMSGVTAIAAGSNHTLALKEDGTVVAWGAGSTNHPGLMIGDLHGGQSAVPNALADDVETVAASFTHTLALTVGGVVHAWGNNSYGETTVPAEALEGVEAIAVGHNHSLALKSTGRVIAWGSNQYGQTDVPAAALSEVKAVAAGGNHALALKNNGSVVEWGGYYEGPVELPVEVQSGIVAISAGYEFRVALNENGRVIAWGSNDLGQTDVPPEALAGVVAIAAGAEHVLALKADGRVLAWGANYFGQCVVPEGALSGVVAIAAGESHSVALKSDGEVITWGADHSLQRDRGPITAPVSAIAAGGVVTFRRLASAWPSFFEAAVSAGLSGEEAEAQAIPFHDGVPNLLKYAFNMDLAEPAAESSLAGSSSGLPVEGIQREGQELFWRVEFVRRKNSLLDYRPAKSTSLEGDSFMPMSGPVTVDEIPGAPAWERVVVKEPIDPASTTRFFSRLEVTEKP</sequence>
<evidence type="ECO:0000313" key="2">
    <source>
        <dbReference type="EMBL" id="QJE94686.1"/>
    </source>
</evidence>
<keyword evidence="3" id="KW-1185">Reference proteome</keyword>
<keyword evidence="1" id="KW-0732">Signal</keyword>
<dbReference type="EMBL" id="CP051774">
    <property type="protein sequence ID" value="QJE94686.1"/>
    <property type="molecule type" value="Genomic_DNA"/>
</dbReference>
<dbReference type="InterPro" id="IPR051553">
    <property type="entry name" value="Ran_GTPase-activating"/>
</dbReference>
<dbReference type="Gene3D" id="2.130.10.30">
    <property type="entry name" value="Regulator of chromosome condensation 1/beta-lactamase-inhibitor protein II"/>
    <property type="match status" value="3"/>
</dbReference>
<name>A0A858RCC9_9BACT</name>
<accession>A0A858RCC9</accession>
<gene>
    <name evidence="2" type="ORF">HHL09_02455</name>
</gene>
<dbReference type="KEGG" id="luo:HHL09_02455"/>
<organism evidence="2 3">
    <name type="scientific">Luteolibacter luteus</name>
    <dbReference type="NCBI Taxonomy" id="2728835"/>
    <lineage>
        <taxon>Bacteria</taxon>
        <taxon>Pseudomonadati</taxon>
        <taxon>Verrucomicrobiota</taxon>
        <taxon>Verrucomicrobiia</taxon>
        <taxon>Verrucomicrobiales</taxon>
        <taxon>Verrucomicrobiaceae</taxon>
        <taxon>Luteolibacter</taxon>
    </lineage>
</organism>
<dbReference type="AlphaFoldDB" id="A0A858RCC9"/>
<evidence type="ECO:0008006" key="4">
    <source>
        <dbReference type="Google" id="ProtNLM"/>
    </source>
</evidence>
<dbReference type="InterPro" id="IPR009091">
    <property type="entry name" value="RCC1/BLIP-II"/>
</dbReference>
<evidence type="ECO:0000313" key="3">
    <source>
        <dbReference type="Proteomes" id="UP000501812"/>
    </source>
</evidence>
<dbReference type="PANTHER" id="PTHR45982:SF1">
    <property type="entry name" value="REGULATOR OF CHROMOSOME CONDENSATION"/>
    <property type="match status" value="1"/>
</dbReference>
<dbReference type="InterPro" id="IPR000408">
    <property type="entry name" value="Reg_chr_condens"/>
</dbReference>
<evidence type="ECO:0000256" key="1">
    <source>
        <dbReference type="SAM" id="SignalP"/>
    </source>
</evidence>
<dbReference type="Pfam" id="PF13540">
    <property type="entry name" value="RCC1_2"/>
    <property type="match status" value="9"/>
</dbReference>